<dbReference type="Proteomes" id="UP000267469">
    <property type="component" value="Unassembled WGS sequence"/>
</dbReference>
<evidence type="ECO:0000313" key="2">
    <source>
        <dbReference type="Proteomes" id="UP000267469"/>
    </source>
</evidence>
<protein>
    <submittedName>
        <fullName evidence="1">Uncharacterized protein</fullName>
    </submittedName>
</protein>
<dbReference type="RefSeq" id="WP_123216977.1">
    <property type="nucleotide sequence ID" value="NZ_RJTM01000107.1"/>
</dbReference>
<dbReference type="OrthoDB" id="6717961at2"/>
<comment type="caution">
    <text evidence="1">The sequence shown here is derived from an EMBL/GenBank/DDBJ whole genome shotgun (WGS) entry which is preliminary data.</text>
</comment>
<accession>A0A3N0E5K1</accession>
<dbReference type="AlphaFoldDB" id="A0A3N0E5K1"/>
<proteinExistence type="predicted"/>
<organism evidence="1 2">
    <name type="scientific">Sinomicrobium pectinilyticum</name>
    <dbReference type="NCBI Taxonomy" id="1084421"/>
    <lineage>
        <taxon>Bacteria</taxon>
        <taxon>Pseudomonadati</taxon>
        <taxon>Bacteroidota</taxon>
        <taxon>Flavobacteriia</taxon>
        <taxon>Flavobacteriales</taxon>
        <taxon>Flavobacteriaceae</taxon>
        <taxon>Sinomicrobium</taxon>
    </lineage>
</organism>
<reference evidence="1 2" key="1">
    <citation type="submission" date="2018-10" db="EMBL/GenBank/DDBJ databases">
        <title>Sinomicrobium pectinilyticum sp. nov., a pectinase-producing bacterium isolated from alkaline and saline soil, and emended description of the genus Sinomicrobium.</title>
        <authorList>
            <person name="Cheng B."/>
            <person name="Li C."/>
            <person name="Lai Q."/>
            <person name="Du M."/>
            <person name="Shao Z."/>
            <person name="Xu P."/>
            <person name="Yang C."/>
        </authorList>
    </citation>
    <scope>NUCLEOTIDE SEQUENCE [LARGE SCALE GENOMIC DNA]</scope>
    <source>
        <strain evidence="1 2">5DNS001</strain>
    </source>
</reference>
<keyword evidence="2" id="KW-1185">Reference proteome</keyword>
<dbReference type="EMBL" id="RJTM01000107">
    <property type="protein sequence ID" value="RNL83116.1"/>
    <property type="molecule type" value="Genomic_DNA"/>
</dbReference>
<sequence>MARTLVINKIRGGGREFEVNEELQISSTLKKFLVHFRRPSNYQGEYGFDWLRDEYIYPIEKVTNDNNGYPINAPTPLCLNPSALKEEYSKTDIVNPISPYGVEYYPAWLAIFPHTTTAQFAHGSRMHRNGVNLDLEIEELESLTSDDTEIIFESGNTNLIVFPEKIALKNLISVKQTKKLGGNNIRDFYLAEKAINIKSQNASLNEHVEIKVFAKLGKQKEEVGKLMVYKNNIIPKAEIVAVNVITENSKASLRNDYQFLFKNQSFNQALIRAEVKVDTHFDIKSLPISDQDVIAFKNNYLNTSSNIGVGRSDSFKKDLITLYEKFGKHSPANNSMIDSNANKRTYLFYTTIRAQDNIPGGGWQRIQGTCSAENNYDSNGNLTGII</sequence>
<gene>
    <name evidence="1" type="ORF">ED312_15750</name>
</gene>
<evidence type="ECO:0000313" key="1">
    <source>
        <dbReference type="EMBL" id="RNL83116.1"/>
    </source>
</evidence>
<name>A0A3N0E5K1_SINP1</name>